<dbReference type="SMART" id="SM00387">
    <property type="entry name" value="HATPase_c"/>
    <property type="match status" value="1"/>
</dbReference>
<dbReference type="SUPFAM" id="SSF158472">
    <property type="entry name" value="HAMP domain-like"/>
    <property type="match status" value="1"/>
</dbReference>
<dbReference type="EMBL" id="AP025628">
    <property type="protein sequence ID" value="BDG60047.1"/>
    <property type="molecule type" value="Genomic_DNA"/>
</dbReference>
<keyword evidence="21 25" id="KW-0472">Membrane</keyword>
<keyword evidence="7" id="KW-1003">Cell membrane</keyword>
<keyword evidence="10" id="KW-0597">Phosphoprotein</keyword>
<dbReference type="PIRSF" id="PIRSF037433">
    <property type="entry name" value="STHK_STH3221_prd"/>
    <property type="match status" value="1"/>
</dbReference>
<dbReference type="PROSITE" id="PS50109">
    <property type="entry name" value="HIS_KIN"/>
    <property type="match status" value="1"/>
</dbReference>
<comment type="subcellular location">
    <subcellularLocation>
        <location evidence="4">Cell membrane</location>
        <topology evidence="4">Multi-pass membrane protein</topology>
    </subcellularLocation>
    <subcellularLocation>
        <location evidence="3">Cytoplasm</location>
    </subcellularLocation>
</comment>
<evidence type="ECO:0000256" key="5">
    <source>
        <dbReference type="ARBA" id="ARBA00012438"/>
    </source>
</evidence>
<dbReference type="InterPro" id="IPR033463">
    <property type="entry name" value="sCache_3"/>
</dbReference>
<keyword evidence="24" id="KW-0175">Coiled coil</keyword>
<dbReference type="PANTHER" id="PTHR24421">
    <property type="entry name" value="NITRATE/NITRITE SENSOR PROTEIN NARX-RELATED"/>
    <property type="match status" value="1"/>
</dbReference>
<organism evidence="28 29">
    <name type="scientific">Caldinitratiruptor microaerophilus</name>
    <dbReference type="NCBI Taxonomy" id="671077"/>
    <lineage>
        <taxon>Bacteria</taxon>
        <taxon>Bacillati</taxon>
        <taxon>Bacillota</taxon>
        <taxon>Clostridia</taxon>
        <taxon>Eubacteriales</taxon>
        <taxon>Symbiobacteriaceae</taxon>
        <taxon>Caldinitratiruptor</taxon>
    </lineage>
</organism>
<evidence type="ECO:0000256" key="18">
    <source>
        <dbReference type="ARBA" id="ARBA00023004"/>
    </source>
</evidence>
<dbReference type="SUPFAM" id="SSF55874">
    <property type="entry name" value="ATPase domain of HSP90 chaperone/DNA topoisomerase II/histidine kinase"/>
    <property type="match status" value="1"/>
</dbReference>
<evidence type="ECO:0000256" key="13">
    <source>
        <dbReference type="ARBA" id="ARBA00022723"/>
    </source>
</evidence>
<dbReference type="InterPro" id="IPR005467">
    <property type="entry name" value="His_kinase_dom"/>
</dbReference>
<dbReference type="GO" id="GO:0051539">
    <property type="term" value="F:4 iron, 4 sulfur cluster binding"/>
    <property type="evidence" value="ECO:0007669"/>
    <property type="project" value="UniProtKB-KW"/>
</dbReference>
<evidence type="ECO:0000256" key="16">
    <source>
        <dbReference type="ARBA" id="ARBA00022840"/>
    </source>
</evidence>
<keyword evidence="17 25" id="KW-1133">Transmembrane helix</keyword>
<evidence type="ECO:0000259" key="26">
    <source>
        <dbReference type="PROSITE" id="PS50109"/>
    </source>
</evidence>
<reference evidence="28" key="1">
    <citation type="submission" date="2022-03" db="EMBL/GenBank/DDBJ databases">
        <title>Complete genome sequence of Caldinitratiruptor microaerophilus.</title>
        <authorList>
            <person name="Mukaiyama R."/>
            <person name="Nishiyama T."/>
            <person name="Ueda K."/>
        </authorList>
    </citation>
    <scope>NUCLEOTIDE SEQUENCE</scope>
    <source>
        <strain evidence="28">JCM 16183</strain>
    </source>
</reference>
<feature type="domain" description="HAMP" evidence="27">
    <location>
        <begin position="199"/>
        <end position="251"/>
    </location>
</feature>
<dbReference type="Pfam" id="PF07730">
    <property type="entry name" value="HisKA_3"/>
    <property type="match status" value="1"/>
</dbReference>
<evidence type="ECO:0000313" key="29">
    <source>
        <dbReference type="Proteomes" id="UP001163687"/>
    </source>
</evidence>
<dbReference type="CDD" id="cd06225">
    <property type="entry name" value="HAMP"/>
    <property type="match status" value="1"/>
</dbReference>
<evidence type="ECO:0000256" key="2">
    <source>
        <dbReference type="ARBA" id="ARBA00001966"/>
    </source>
</evidence>
<evidence type="ECO:0000256" key="9">
    <source>
        <dbReference type="ARBA" id="ARBA00022490"/>
    </source>
</evidence>
<keyword evidence="8" id="KW-0004">4Fe-4S</keyword>
<feature type="transmembrane region" description="Helical" evidence="25">
    <location>
        <begin position="175"/>
        <end position="197"/>
    </location>
</feature>
<keyword evidence="15 28" id="KW-0418">Kinase</keyword>
<evidence type="ECO:0000256" key="15">
    <source>
        <dbReference type="ARBA" id="ARBA00022777"/>
    </source>
</evidence>
<evidence type="ECO:0000256" key="1">
    <source>
        <dbReference type="ARBA" id="ARBA00000085"/>
    </source>
</evidence>
<evidence type="ECO:0000256" key="17">
    <source>
        <dbReference type="ARBA" id="ARBA00022989"/>
    </source>
</evidence>
<evidence type="ECO:0000256" key="3">
    <source>
        <dbReference type="ARBA" id="ARBA00004496"/>
    </source>
</evidence>
<dbReference type="GO" id="GO:0005524">
    <property type="term" value="F:ATP binding"/>
    <property type="evidence" value="ECO:0007669"/>
    <property type="project" value="UniProtKB-KW"/>
</dbReference>
<evidence type="ECO:0000256" key="7">
    <source>
        <dbReference type="ARBA" id="ARBA00022475"/>
    </source>
</evidence>
<dbReference type="GO" id="GO:0046983">
    <property type="term" value="F:protein dimerization activity"/>
    <property type="evidence" value="ECO:0007669"/>
    <property type="project" value="InterPro"/>
</dbReference>
<dbReference type="KEGG" id="cmic:caldi_11370"/>
<evidence type="ECO:0000259" key="27">
    <source>
        <dbReference type="PROSITE" id="PS50885"/>
    </source>
</evidence>
<evidence type="ECO:0000256" key="12">
    <source>
        <dbReference type="ARBA" id="ARBA00022692"/>
    </source>
</evidence>
<comment type="cofactor">
    <cofactor evidence="2">
        <name>[4Fe-4S] cluster</name>
        <dbReference type="ChEBI" id="CHEBI:49883"/>
    </cofactor>
</comment>
<dbReference type="InterPro" id="IPR004358">
    <property type="entry name" value="Sig_transdc_His_kin-like_C"/>
</dbReference>
<feature type="transmembrane region" description="Helical" evidence="25">
    <location>
        <begin position="23"/>
        <end position="47"/>
    </location>
</feature>
<feature type="domain" description="Histidine kinase" evidence="26">
    <location>
        <begin position="274"/>
        <end position="460"/>
    </location>
</feature>
<dbReference type="AlphaFoldDB" id="A0AA35CIZ9"/>
<keyword evidence="14" id="KW-0547">Nucleotide-binding</keyword>
<evidence type="ECO:0000256" key="24">
    <source>
        <dbReference type="SAM" id="Coils"/>
    </source>
</evidence>
<evidence type="ECO:0000313" key="28">
    <source>
        <dbReference type="EMBL" id="BDG60047.1"/>
    </source>
</evidence>
<dbReference type="PRINTS" id="PR00344">
    <property type="entry name" value="BCTRLSENSOR"/>
</dbReference>
<dbReference type="PROSITE" id="PS50885">
    <property type="entry name" value="HAMP"/>
    <property type="match status" value="1"/>
</dbReference>
<dbReference type="Pfam" id="PF17203">
    <property type="entry name" value="sCache_3_2"/>
    <property type="match status" value="1"/>
</dbReference>
<feature type="coiled-coil region" evidence="24">
    <location>
        <begin position="239"/>
        <end position="310"/>
    </location>
</feature>
<keyword evidence="29" id="KW-1185">Reference proteome</keyword>
<dbReference type="Pfam" id="PF00672">
    <property type="entry name" value="HAMP"/>
    <property type="match status" value="1"/>
</dbReference>
<evidence type="ECO:0000256" key="21">
    <source>
        <dbReference type="ARBA" id="ARBA00023136"/>
    </source>
</evidence>
<evidence type="ECO:0000256" key="25">
    <source>
        <dbReference type="SAM" id="Phobius"/>
    </source>
</evidence>
<sequence>MSVGERVGRLLDWTQAFSVRVKIMGLAVGMVLLMGLGASLLAQSAFLRSTSAELERRGVSIASDVAARGADLLLTHNLLGLQELVLATLQNNEDVRYIVVLDARHRVAAHTFTGGFPTDLLRLPFPAPGERARVELVMTEEGLLHDVAVPILGGSAGTVRVGMSPQRLRREAMDLAHRLSTMILLVAGVALAGAYLLTQVLTRPILQLAEVAKEAAAHNLSRRAPPGPPDEIGVLTRAFNEMLDRLQESQRVKDELLDRVIAAQEEERRRIARELHDETGQSLTSLIVGLKALEEAHPEARDTAAELRRQAAATLDEIHTLILALRPRALDELGLVPALRRFVSDFSQKHGIRVDFQTLGDDLRLPARVETCLYRIVQEALTNVARHARARAVSVVIDVWPHQVSAVIEDDGVGFDPNQVGGGRLGLAGMRERAALFGGQLRVESSPGGGTTVAVKIPLE</sequence>
<dbReference type="GO" id="GO:0000155">
    <property type="term" value="F:phosphorelay sensor kinase activity"/>
    <property type="evidence" value="ECO:0007669"/>
    <property type="project" value="InterPro"/>
</dbReference>
<evidence type="ECO:0000256" key="11">
    <source>
        <dbReference type="ARBA" id="ARBA00022679"/>
    </source>
</evidence>
<keyword evidence="11" id="KW-0808">Transferase</keyword>
<evidence type="ECO:0000256" key="20">
    <source>
        <dbReference type="ARBA" id="ARBA00023014"/>
    </source>
</evidence>
<evidence type="ECO:0000256" key="6">
    <source>
        <dbReference type="ARBA" id="ARBA00017322"/>
    </source>
</evidence>
<evidence type="ECO:0000256" key="19">
    <source>
        <dbReference type="ARBA" id="ARBA00023012"/>
    </source>
</evidence>
<dbReference type="GO" id="GO:0046872">
    <property type="term" value="F:metal ion binding"/>
    <property type="evidence" value="ECO:0007669"/>
    <property type="project" value="UniProtKB-KW"/>
</dbReference>
<evidence type="ECO:0000256" key="8">
    <source>
        <dbReference type="ARBA" id="ARBA00022485"/>
    </source>
</evidence>
<dbReference type="InterPro" id="IPR017204">
    <property type="entry name" value="Sig_transdc_His_kin_STH3221"/>
</dbReference>
<dbReference type="InterPro" id="IPR036890">
    <property type="entry name" value="HATPase_C_sf"/>
</dbReference>
<gene>
    <name evidence="28" type="ORF">caldi_11370</name>
</gene>
<dbReference type="InterPro" id="IPR011712">
    <property type="entry name" value="Sig_transdc_His_kin_sub3_dim/P"/>
</dbReference>
<evidence type="ECO:0000256" key="22">
    <source>
        <dbReference type="ARBA" id="ARBA00024827"/>
    </source>
</evidence>
<dbReference type="SMART" id="SM00304">
    <property type="entry name" value="HAMP"/>
    <property type="match status" value="1"/>
</dbReference>
<dbReference type="Gene3D" id="3.30.565.10">
    <property type="entry name" value="Histidine kinase-like ATPase, C-terminal domain"/>
    <property type="match status" value="1"/>
</dbReference>
<keyword evidence="16" id="KW-0067">ATP-binding</keyword>
<proteinExistence type="predicted"/>
<dbReference type="EC" id="2.7.13.3" evidence="5"/>
<evidence type="ECO:0000256" key="4">
    <source>
        <dbReference type="ARBA" id="ARBA00004651"/>
    </source>
</evidence>
<keyword evidence="19" id="KW-0902">Two-component regulatory system</keyword>
<dbReference type="InterPro" id="IPR003594">
    <property type="entry name" value="HATPase_dom"/>
</dbReference>
<dbReference type="Proteomes" id="UP001163687">
    <property type="component" value="Chromosome"/>
</dbReference>
<keyword evidence="20" id="KW-0411">Iron-sulfur</keyword>
<evidence type="ECO:0000256" key="23">
    <source>
        <dbReference type="ARBA" id="ARBA00030800"/>
    </source>
</evidence>
<dbReference type="InterPro" id="IPR003660">
    <property type="entry name" value="HAMP_dom"/>
</dbReference>
<dbReference type="Pfam" id="PF02518">
    <property type="entry name" value="HATPase_c"/>
    <property type="match status" value="1"/>
</dbReference>
<dbReference type="Gene3D" id="6.10.340.10">
    <property type="match status" value="1"/>
</dbReference>
<accession>A0AA35CIZ9</accession>
<evidence type="ECO:0000256" key="14">
    <source>
        <dbReference type="ARBA" id="ARBA00022741"/>
    </source>
</evidence>
<keyword evidence="9" id="KW-0963">Cytoplasm</keyword>
<protein>
    <recommendedName>
        <fullName evidence="6">Oxygen sensor histidine kinase NreB</fullName>
        <ecNumber evidence="5">2.7.13.3</ecNumber>
    </recommendedName>
    <alternativeName>
        <fullName evidence="23">Nitrogen regulation protein B</fullName>
    </alternativeName>
</protein>
<keyword evidence="18" id="KW-0408">Iron</keyword>
<comment type="catalytic activity">
    <reaction evidence="1">
        <text>ATP + protein L-histidine = ADP + protein N-phospho-L-histidine.</text>
        <dbReference type="EC" id="2.7.13.3"/>
    </reaction>
</comment>
<keyword evidence="12 25" id="KW-0812">Transmembrane</keyword>
<evidence type="ECO:0000256" key="10">
    <source>
        <dbReference type="ARBA" id="ARBA00022553"/>
    </source>
</evidence>
<dbReference type="GO" id="GO:0005737">
    <property type="term" value="C:cytoplasm"/>
    <property type="evidence" value="ECO:0007669"/>
    <property type="project" value="UniProtKB-SubCell"/>
</dbReference>
<dbReference type="InterPro" id="IPR050482">
    <property type="entry name" value="Sensor_HK_TwoCompSys"/>
</dbReference>
<name>A0AA35CIZ9_9FIRM</name>
<dbReference type="GO" id="GO:0005886">
    <property type="term" value="C:plasma membrane"/>
    <property type="evidence" value="ECO:0007669"/>
    <property type="project" value="UniProtKB-SubCell"/>
</dbReference>
<dbReference type="Gene3D" id="1.20.5.1930">
    <property type="match status" value="1"/>
</dbReference>
<dbReference type="CDD" id="cd16917">
    <property type="entry name" value="HATPase_UhpB-NarQ-NarX-like"/>
    <property type="match status" value="1"/>
</dbReference>
<dbReference type="PANTHER" id="PTHR24421:SF10">
    <property type="entry name" value="NITRATE_NITRITE SENSOR PROTEIN NARQ"/>
    <property type="match status" value="1"/>
</dbReference>
<keyword evidence="13" id="KW-0479">Metal-binding</keyword>
<comment type="function">
    <text evidence="22">Member of the two-component regulatory system NreB/NreC involved in the control of dissimilatory nitrate/nitrite reduction in response to oxygen. NreB functions as a direct oxygen sensor histidine kinase which is autophosphorylated, in the absence of oxygen, probably at the conserved histidine residue, and transfers its phosphate group probably to a conserved aspartate residue of NreC. NreB/NreC activates the expression of the nitrate (narGHJI) and nitrite (nir) reductase operons, as well as the putative nitrate transporter gene narT.</text>
</comment>